<protein>
    <submittedName>
        <fullName evidence="1">Uncharacterized protein</fullName>
    </submittedName>
</protein>
<name>A0A8T5VL67_9BRAD</name>
<dbReference type="Proteomes" id="UP000551709">
    <property type="component" value="Chromosome"/>
</dbReference>
<reference evidence="1" key="2">
    <citation type="submission" date="2022-04" db="EMBL/GenBank/DDBJ databases">
        <authorList>
            <person name="Bromfield E.S.P."/>
            <person name="Cloutier S."/>
        </authorList>
    </citation>
    <scope>NUCLEOTIDE SEQUENCE</scope>
    <source>
        <strain evidence="1">1S5</strain>
    </source>
</reference>
<evidence type="ECO:0000313" key="2">
    <source>
        <dbReference type="Proteomes" id="UP000551709"/>
    </source>
</evidence>
<organism evidence="1 2">
    <name type="scientific">Bradyrhizobium barranii subsp. apii</name>
    <dbReference type="NCBI Taxonomy" id="2819348"/>
    <lineage>
        <taxon>Bacteria</taxon>
        <taxon>Pseudomonadati</taxon>
        <taxon>Pseudomonadota</taxon>
        <taxon>Alphaproteobacteria</taxon>
        <taxon>Hyphomicrobiales</taxon>
        <taxon>Nitrobacteraceae</taxon>
        <taxon>Bradyrhizobium</taxon>
        <taxon>Bradyrhizobium barranii</taxon>
    </lineage>
</organism>
<gene>
    <name evidence="1" type="ORF">HAP41_0000009790</name>
</gene>
<dbReference type="RefSeq" id="WP_166103035.1">
    <property type="nucleotide sequence ID" value="NZ_CP096255.1"/>
</dbReference>
<dbReference type="EMBL" id="CP096255">
    <property type="protein sequence ID" value="UPT89231.1"/>
    <property type="molecule type" value="Genomic_DNA"/>
</dbReference>
<accession>A0A8T5VL67</accession>
<evidence type="ECO:0000313" key="1">
    <source>
        <dbReference type="EMBL" id="UPT89231.1"/>
    </source>
</evidence>
<proteinExistence type="predicted"/>
<dbReference type="AlphaFoldDB" id="A0A8T5VL67"/>
<reference evidence="1" key="1">
    <citation type="journal article" date="2017" name="Syst. Appl. Microbiol.">
        <title>Soybeans inoculated with root zone soils of Canadian native legumes harbour diverse and novel Bradyrhizobium spp. that possess agricultural potential.</title>
        <authorList>
            <person name="Bromfield E.S.P."/>
            <person name="Cloutier S."/>
            <person name="Tambong J.T."/>
            <person name="Tran Thi T.V."/>
        </authorList>
    </citation>
    <scope>NUCLEOTIDE SEQUENCE</scope>
    <source>
        <strain evidence="1">1S5</strain>
    </source>
</reference>
<sequence>MSNEAPDERLLNTEDAVRLADILSAHVIDVQQLNTPRELPEGDGPETRVYQLLQSPCSLPGKVPVGSSPVEEAVLNDQFLEEAARRILSVRPKNKLSDISEF</sequence>